<organism evidence="7 8">
    <name type="scientific">Congzhengia minquanensis</name>
    <dbReference type="NCBI Taxonomy" id="2763657"/>
    <lineage>
        <taxon>Bacteria</taxon>
        <taxon>Bacillati</taxon>
        <taxon>Bacillota</taxon>
        <taxon>Clostridia</taxon>
        <taxon>Eubacteriales</taxon>
        <taxon>Oscillospiraceae</taxon>
        <taxon>Congzhengia</taxon>
    </lineage>
</organism>
<keyword evidence="5" id="KW-0175">Coiled coil</keyword>
<feature type="coiled-coil region" evidence="5">
    <location>
        <begin position="181"/>
        <end position="208"/>
    </location>
</feature>
<dbReference type="GO" id="GO:0007155">
    <property type="term" value="P:cell adhesion"/>
    <property type="evidence" value="ECO:0007669"/>
    <property type="project" value="InterPro"/>
</dbReference>
<keyword evidence="2 4" id="KW-0813">Transport</keyword>
<comment type="caution">
    <text evidence="7">The sequence shown here is derived from an EMBL/GenBank/DDBJ whole genome shotgun (WGS) entry which is preliminary data.</text>
</comment>
<dbReference type="PROSITE" id="PS51257">
    <property type="entry name" value="PROKAR_LIPOPROTEIN"/>
    <property type="match status" value="1"/>
</dbReference>
<accession>A0A926DMX1</accession>
<gene>
    <name evidence="7" type="ORF">H8698_04075</name>
</gene>
<evidence type="ECO:0000256" key="2">
    <source>
        <dbReference type="ARBA" id="ARBA00022448"/>
    </source>
</evidence>
<dbReference type="Proteomes" id="UP000611762">
    <property type="component" value="Unassembled WGS sequence"/>
</dbReference>
<protein>
    <submittedName>
        <fullName evidence="7">Zinc ABC transporter substrate-binding protein</fullName>
    </submittedName>
</protein>
<sequence>MKQPYKKLMALALIFSAVLSLFGCGPAETLSGVGDKKLKIVATNFPPFDFARQLAGELADVTMLLSPGQESHTFEPTPQDIIKIQQADIFIMGGGESDQWAKKLISSSQLDEGKTLFMMDCVETVPEELTEGMNHNHEEHADEDHSGFYEYDEHVWTSPVNAMEICSKLTEKLIAADKAHEQAYTENLNRYLAQLEELDESFAAAVERGVRKTLVFGDRFPFRYFADRYGLTYFAAFPGCSGETEPDAATMKFLIDKVSEENIPVVLHVELSNQKIADAICEATGAKKALLHSCHGVTKDEFDRGETYVSLMKNNVDVLKEALS</sequence>
<evidence type="ECO:0000313" key="7">
    <source>
        <dbReference type="EMBL" id="MBC8540149.1"/>
    </source>
</evidence>
<feature type="signal peptide" evidence="6">
    <location>
        <begin position="1"/>
        <end position="23"/>
    </location>
</feature>
<dbReference type="RefSeq" id="WP_249311273.1">
    <property type="nucleotide sequence ID" value="NZ_JACRSU010000001.1"/>
</dbReference>
<dbReference type="PANTHER" id="PTHR42953">
    <property type="entry name" value="HIGH-AFFINITY ZINC UPTAKE SYSTEM PROTEIN ZNUA-RELATED"/>
    <property type="match status" value="1"/>
</dbReference>
<evidence type="ECO:0000256" key="5">
    <source>
        <dbReference type="SAM" id="Coils"/>
    </source>
</evidence>
<dbReference type="PANTHER" id="PTHR42953:SF3">
    <property type="entry name" value="HIGH-AFFINITY ZINC UPTAKE SYSTEM PROTEIN ZNUA"/>
    <property type="match status" value="1"/>
</dbReference>
<evidence type="ECO:0000256" key="3">
    <source>
        <dbReference type="ARBA" id="ARBA00022729"/>
    </source>
</evidence>
<feature type="chain" id="PRO_5039390671" evidence="6">
    <location>
        <begin position="24"/>
        <end position="324"/>
    </location>
</feature>
<dbReference type="PRINTS" id="PR00691">
    <property type="entry name" value="ADHESINB"/>
</dbReference>
<dbReference type="Gene3D" id="3.40.50.1980">
    <property type="entry name" value="Nitrogenase molybdenum iron protein domain"/>
    <property type="match status" value="2"/>
</dbReference>
<reference evidence="7" key="1">
    <citation type="submission" date="2020-08" db="EMBL/GenBank/DDBJ databases">
        <title>Genome public.</title>
        <authorList>
            <person name="Liu C."/>
            <person name="Sun Q."/>
        </authorList>
    </citation>
    <scope>NUCLEOTIDE SEQUENCE</scope>
    <source>
        <strain evidence="7">H8</strain>
    </source>
</reference>
<dbReference type="GO" id="GO:0046872">
    <property type="term" value="F:metal ion binding"/>
    <property type="evidence" value="ECO:0007669"/>
    <property type="project" value="InterPro"/>
</dbReference>
<dbReference type="InterPro" id="IPR050492">
    <property type="entry name" value="Bact_metal-bind_prot9"/>
</dbReference>
<dbReference type="InterPro" id="IPR006129">
    <property type="entry name" value="AdhesinB"/>
</dbReference>
<name>A0A926DMX1_9FIRM</name>
<keyword evidence="3 6" id="KW-0732">Signal</keyword>
<proteinExistence type="inferred from homology"/>
<evidence type="ECO:0000313" key="8">
    <source>
        <dbReference type="Proteomes" id="UP000611762"/>
    </source>
</evidence>
<dbReference type="SUPFAM" id="SSF53807">
    <property type="entry name" value="Helical backbone' metal receptor"/>
    <property type="match status" value="1"/>
</dbReference>
<dbReference type="EMBL" id="JACRSU010000001">
    <property type="protein sequence ID" value="MBC8540149.1"/>
    <property type="molecule type" value="Genomic_DNA"/>
</dbReference>
<dbReference type="AlphaFoldDB" id="A0A926DMX1"/>
<dbReference type="Pfam" id="PF01297">
    <property type="entry name" value="ZnuA"/>
    <property type="match status" value="1"/>
</dbReference>
<dbReference type="GO" id="GO:0030001">
    <property type="term" value="P:metal ion transport"/>
    <property type="evidence" value="ECO:0007669"/>
    <property type="project" value="InterPro"/>
</dbReference>
<comment type="similarity">
    <text evidence="1 4">Belongs to the bacterial solute-binding protein 9 family.</text>
</comment>
<dbReference type="InterPro" id="IPR006127">
    <property type="entry name" value="ZnuA-like"/>
</dbReference>
<dbReference type="InterPro" id="IPR006128">
    <property type="entry name" value="Lipoprotein_PsaA-like"/>
</dbReference>
<evidence type="ECO:0000256" key="4">
    <source>
        <dbReference type="RuleBase" id="RU003512"/>
    </source>
</evidence>
<evidence type="ECO:0000256" key="1">
    <source>
        <dbReference type="ARBA" id="ARBA00011028"/>
    </source>
</evidence>
<keyword evidence="8" id="KW-1185">Reference proteome</keyword>
<evidence type="ECO:0000256" key="6">
    <source>
        <dbReference type="SAM" id="SignalP"/>
    </source>
</evidence>
<dbReference type="PRINTS" id="PR00690">
    <property type="entry name" value="ADHESNFAMILY"/>
</dbReference>